<feature type="domain" description="Helicase ATP-binding" evidence="2">
    <location>
        <begin position="189"/>
        <end position="347"/>
    </location>
</feature>
<keyword evidence="4" id="KW-0547">Nucleotide-binding</keyword>
<dbReference type="Gene3D" id="3.40.50.10810">
    <property type="entry name" value="Tandem AAA-ATPase domain"/>
    <property type="match status" value="1"/>
</dbReference>
<keyword evidence="1" id="KW-0378">Hydrolase</keyword>
<comment type="caution">
    <text evidence="4">The sequence shown here is derived from an EMBL/GenBank/DDBJ whole genome shotgun (WGS) entry which is preliminary data.</text>
</comment>
<evidence type="ECO:0000259" key="2">
    <source>
        <dbReference type="PROSITE" id="PS51192"/>
    </source>
</evidence>
<organism evidence="4 5">
    <name type="scientific">Pseudorhizobium flavum</name>
    <dbReference type="NCBI Taxonomy" id="1335061"/>
    <lineage>
        <taxon>Bacteria</taxon>
        <taxon>Pseudomonadati</taxon>
        <taxon>Pseudomonadota</taxon>
        <taxon>Alphaproteobacteria</taxon>
        <taxon>Hyphomicrobiales</taxon>
        <taxon>Rhizobiaceae</taxon>
        <taxon>Rhizobium/Agrobacterium group</taxon>
        <taxon>Pseudorhizobium</taxon>
    </lineage>
</organism>
<dbReference type="Pfam" id="PF00176">
    <property type="entry name" value="SNF2-rel_dom"/>
    <property type="match status" value="1"/>
</dbReference>
<evidence type="ECO:0000313" key="5">
    <source>
        <dbReference type="Proteomes" id="UP000535501"/>
    </source>
</evidence>
<reference evidence="4 5" key="1">
    <citation type="submission" date="2020-08" db="EMBL/GenBank/DDBJ databases">
        <title>Genomic Encyclopedia of Type Strains, Phase IV (KMG-IV): sequencing the most valuable type-strain genomes for metagenomic binning, comparative biology and taxonomic classification.</title>
        <authorList>
            <person name="Goeker M."/>
        </authorList>
    </citation>
    <scope>NUCLEOTIDE SEQUENCE [LARGE SCALE GENOMIC DNA]</scope>
    <source>
        <strain evidence="4 5">DSM 102134</strain>
    </source>
</reference>
<gene>
    <name evidence="4" type="ORF">HNQ75_001792</name>
</gene>
<dbReference type="GO" id="GO:0005524">
    <property type="term" value="F:ATP binding"/>
    <property type="evidence" value="ECO:0007669"/>
    <property type="project" value="InterPro"/>
</dbReference>
<feature type="domain" description="Helicase C-terminal" evidence="3">
    <location>
        <begin position="459"/>
        <end position="615"/>
    </location>
</feature>
<name>A0A7X0DE71_9HYPH</name>
<dbReference type="InterPro" id="IPR038718">
    <property type="entry name" value="SNF2-like_sf"/>
</dbReference>
<dbReference type="PROSITE" id="PS51194">
    <property type="entry name" value="HELICASE_CTER"/>
    <property type="match status" value="1"/>
</dbReference>
<evidence type="ECO:0000256" key="1">
    <source>
        <dbReference type="ARBA" id="ARBA00022801"/>
    </source>
</evidence>
<dbReference type="CDD" id="cd18793">
    <property type="entry name" value="SF2_C_SNF"/>
    <property type="match status" value="1"/>
</dbReference>
<dbReference type="Pfam" id="PF00271">
    <property type="entry name" value="Helicase_C"/>
    <property type="match status" value="1"/>
</dbReference>
<keyword evidence="5" id="KW-1185">Reference proteome</keyword>
<dbReference type="SMART" id="SM00490">
    <property type="entry name" value="HELICc"/>
    <property type="match status" value="1"/>
</dbReference>
<accession>A0A7X0DE71</accession>
<dbReference type="PROSITE" id="PS51192">
    <property type="entry name" value="HELICASE_ATP_BIND_1"/>
    <property type="match status" value="1"/>
</dbReference>
<dbReference type="InterPro" id="IPR000330">
    <property type="entry name" value="SNF2_N"/>
</dbReference>
<dbReference type="Gene3D" id="3.40.50.300">
    <property type="entry name" value="P-loop containing nucleotide triphosphate hydrolases"/>
    <property type="match status" value="1"/>
</dbReference>
<dbReference type="InterPro" id="IPR027417">
    <property type="entry name" value="P-loop_NTPase"/>
</dbReference>
<dbReference type="AlphaFoldDB" id="A0A7X0DE71"/>
<dbReference type="GO" id="GO:0004386">
    <property type="term" value="F:helicase activity"/>
    <property type="evidence" value="ECO:0007669"/>
    <property type="project" value="UniProtKB-KW"/>
</dbReference>
<keyword evidence="4" id="KW-0067">ATP-binding</keyword>
<evidence type="ECO:0000259" key="3">
    <source>
        <dbReference type="PROSITE" id="PS51194"/>
    </source>
</evidence>
<dbReference type="EMBL" id="JACHEJ010000003">
    <property type="protein sequence ID" value="MBB6179824.1"/>
    <property type="molecule type" value="Genomic_DNA"/>
</dbReference>
<dbReference type="Proteomes" id="UP000535501">
    <property type="component" value="Unassembled WGS sequence"/>
</dbReference>
<proteinExistence type="predicted"/>
<dbReference type="InterPro" id="IPR014001">
    <property type="entry name" value="Helicase_ATP-bd"/>
</dbReference>
<dbReference type="PANTHER" id="PTHR10799">
    <property type="entry name" value="SNF2/RAD54 HELICASE FAMILY"/>
    <property type="match status" value="1"/>
</dbReference>
<dbReference type="GO" id="GO:0016787">
    <property type="term" value="F:hydrolase activity"/>
    <property type="evidence" value="ECO:0007669"/>
    <property type="project" value="UniProtKB-KW"/>
</dbReference>
<dbReference type="RefSeq" id="WP_077547563.1">
    <property type="nucleotide sequence ID" value="NZ_JACHEJ010000003.1"/>
</dbReference>
<sequence>MTTPRWEIRDAVLSLIDDDGNAHCPSADEIYSALVEKRPYADWVPTDVTGVRLSRYPLAPTLKILEGSDGEAPTCSVTSTSRGVEVTLDLADLERGHKVAEGIWYPIEPAASAEILQLVESTGASLGEAASLKAFLAIRKAGAAGASIDDHTAGRAISPLAFAPSGDELPAGVQATLYPYQISGWRWLKFLLTEGVGGLLADEMGLGKTLQIISALSDSGGAPLRPALIIAPGSLLENWRREISKFAPHLKVLKHHGALRTGRPSELKDHDVVVTSYDNAVRDNSLLNMILWKVIVLDEAQFIRNPDAQRTKAVKRLQREAGLAVTGTPVENRLLDLWSIVDFVLPGYLGDAKSFGSEYADDVDGAAKLEPLVSPLMLRRRVADVAQDLPSRIDIPQLVELDELEIAQYDAERERIHAEYGAAATLVALTSLRRFCAHPDLMSGNAATADPMSFSKFRRMDEIVEEIFARGEKVIIFTSFTAMADMIARHTKNRFGTFAGVIDGRLAIDDRQPLIDRFSAVQGGAALVLNPKAGGAGLNITAANHVIHYNPEWNPALEDQASARAHRRGQQLPVTVHRLLVADTVEDVVNERLTRKRAISGTAVVGLEGREDDYGDIVAALMRSPSKGTNR</sequence>
<dbReference type="InterPro" id="IPR001650">
    <property type="entry name" value="Helicase_C-like"/>
</dbReference>
<evidence type="ECO:0000313" key="4">
    <source>
        <dbReference type="EMBL" id="MBB6179824.1"/>
    </source>
</evidence>
<dbReference type="InterPro" id="IPR049730">
    <property type="entry name" value="SNF2/RAD54-like_C"/>
</dbReference>
<protein>
    <submittedName>
        <fullName evidence="4">SNF2 family DNA or RNA helicase</fullName>
    </submittedName>
</protein>
<dbReference type="SMART" id="SM00487">
    <property type="entry name" value="DEXDc"/>
    <property type="match status" value="1"/>
</dbReference>
<keyword evidence="4" id="KW-0347">Helicase</keyword>
<dbReference type="SUPFAM" id="SSF52540">
    <property type="entry name" value="P-loop containing nucleoside triphosphate hydrolases"/>
    <property type="match status" value="2"/>
</dbReference>